<dbReference type="EMBL" id="FLUA01000057">
    <property type="protein sequence ID" value="SBV67915.1"/>
    <property type="molecule type" value="Genomic_DNA"/>
</dbReference>
<sequence>MAFGFFPDFHIPVCIDFFADVWVISFLLFISSRIPQGHRFCSFIPQTQ</sequence>
<gene>
    <name evidence="2" type="ORF">KL86CIT2_570027</name>
</gene>
<keyword evidence="1" id="KW-1133">Transmembrane helix</keyword>
<keyword evidence="1" id="KW-0812">Transmembrane</keyword>
<feature type="transmembrane region" description="Helical" evidence="1">
    <location>
        <begin position="6"/>
        <end position="30"/>
    </location>
</feature>
<name>A0A212IMB6_9ENTR</name>
<evidence type="ECO:0000256" key="1">
    <source>
        <dbReference type="SAM" id="Phobius"/>
    </source>
</evidence>
<dbReference type="AlphaFoldDB" id="A0A212IMB6"/>
<accession>A0A212IMB6</accession>
<proteinExistence type="predicted"/>
<protein>
    <submittedName>
        <fullName evidence="2">Uncharacterized protein</fullName>
    </submittedName>
</protein>
<reference evidence="2" key="1">
    <citation type="submission" date="2016-04" db="EMBL/GenBank/DDBJ databases">
        <authorList>
            <person name="Evans L.H."/>
            <person name="Alamgir A."/>
            <person name="Owens N."/>
            <person name="Weber N.D."/>
            <person name="Virtaneva K."/>
            <person name="Barbian K."/>
            <person name="Babar A."/>
            <person name="Rosenke K."/>
        </authorList>
    </citation>
    <scope>NUCLEOTIDE SEQUENCE</scope>
    <source>
        <strain evidence="2">86-2</strain>
    </source>
</reference>
<evidence type="ECO:0000313" key="2">
    <source>
        <dbReference type="EMBL" id="SBV67915.1"/>
    </source>
</evidence>
<organism evidence="2">
    <name type="scientific">uncultured Citrobacter sp</name>
    <dbReference type="NCBI Taxonomy" id="200446"/>
    <lineage>
        <taxon>Bacteria</taxon>
        <taxon>Pseudomonadati</taxon>
        <taxon>Pseudomonadota</taxon>
        <taxon>Gammaproteobacteria</taxon>
        <taxon>Enterobacterales</taxon>
        <taxon>Enterobacteriaceae</taxon>
        <taxon>Citrobacter</taxon>
        <taxon>environmental samples</taxon>
    </lineage>
</organism>
<keyword evidence="1" id="KW-0472">Membrane</keyword>